<evidence type="ECO:0000256" key="1">
    <source>
        <dbReference type="ARBA" id="ARBA00004196"/>
    </source>
</evidence>
<accession>A0ABY2R1Z3</accession>
<dbReference type="CDD" id="cd01146">
    <property type="entry name" value="FhuD"/>
    <property type="match status" value="1"/>
</dbReference>
<dbReference type="InterPro" id="IPR051313">
    <property type="entry name" value="Bact_iron-sidero_bind"/>
</dbReference>
<evidence type="ECO:0000259" key="6">
    <source>
        <dbReference type="PROSITE" id="PS50983"/>
    </source>
</evidence>
<dbReference type="Pfam" id="PF01497">
    <property type="entry name" value="Peripla_BP_2"/>
    <property type="match status" value="1"/>
</dbReference>
<comment type="subcellular location">
    <subcellularLocation>
        <location evidence="1">Cell envelope</location>
    </subcellularLocation>
</comment>
<keyword evidence="4" id="KW-0410">Iron transport</keyword>
<sequence length="319" mass="35255">MHRRHRLLLGRRAHGLWDAEVQLVTVPVNYLAKHALSRRSFSAAIVAFMTMPRRSRAEAFGRRIAVLDWAWAETLLALDIEPYAVTEASLYRERVVSPRLPDGVIDLGLRSWPNMELLKSLRPELILTQAGYGAAASSLDPIAPTLALPLFTPERRPLKLAEAGLRTIAERLAREPQADAFTAAFDRGLAEIRDSLRSYDGRPLLIVKFADDRLLDIYGPGSLFQDVLDRLGLASAWTEAGNHWGFSTSGLDAIARNPDARLVIIEPGPPETLLGSDLWKAIPAVRENRVVTIEPTWVFGAMPSALRFATILGKALQSA</sequence>
<proteinExistence type="inferred from homology"/>
<evidence type="ECO:0000256" key="4">
    <source>
        <dbReference type="ARBA" id="ARBA00022496"/>
    </source>
</evidence>
<evidence type="ECO:0000256" key="2">
    <source>
        <dbReference type="ARBA" id="ARBA00008814"/>
    </source>
</evidence>
<dbReference type="Proteomes" id="UP000309667">
    <property type="component" value="Unassembled WGS sequence"/>
</dbReference>
<dbReference type="InterPro" id="IPR002491">
    <property type="entry name" value="ABC_transptr_periplasmic_BD"/>
</dbReference>
<feature type="domain" description="Fe/B12 periplasmic-binding" evidence="6">
    <location>
        <begin position="63"/>
        <end position="319"/>
    </location>
</feature>
<dbReference type="EMBL" id="STGT01000001">
    <property type="protein sequence ID" value="THV16861.1"/>
    <property type="molecule type" value="Genomic_DNA"/>
</dbReference>
<dbReference type="PRINTS" id="PR01715">
    <property type="entry name" value="FERRIBNDNGPP"/>
</dbReference>
<keyword evidence="3" id="KW-0813">Transport</keyword>
<dbReference type="PANTHER" id="PTHR30532:SF1">
    <property type="entry name" value="IRON(3+)-HYDROXAMATE-BINDING PROTEIN FHUD"/>
    <property type="match status" value="1"/>
</dbReference>
<evidence type="ECO:0000313" key="7">
    <source>
        <dbReference type="EMBL" id="THV16861.1"/>
    </source>
</evidence>
<dbReference type="Gene3D" id="3.40.50.1980">
    <property type="entry name" value="Nitrogenase molybdenum iron protein domain"/>
    <property type="match status" value="2"/>
</dbReference>
<reference evidence="7 8" key="1">
    <citation type="submission" date="2019-04" db="EMBL/GenBank/DDBJ databases">
        <title>Genome sequence of strain 7209-2.</title>
        <authorList>
            <person name="Gao J."/>
            <person name="Sun J."/>
        </authorList>
    </citation>
    <scope>NUCLEOTIDE SEQUENCE [LARGE SCALE GENOMIC DNA]</scope>
    <source>
        <strain evidence="7 8">7209-2</strain>
    </source>
</reference>
<evidence type="ECO:0000256" key="3">
    <source>
        <dbReference type="ARBA" id="ARBA00022448"/>
    </source>
</evidence>
<comment type="caution">
    <text evidence="7">The sequence shown here is derived from an EMBL/GenBank/DDBJ whole genome shotgun (WGS) entry which is preliminary data.</text>
</comment>
<evidence type="ECO:0000313" key="8">
    <source>
        <dbReference type="Proteomes" id="UP000309667"/>
    </source>
</evidence>
<keyword evidence="8" id="KW-1185">Reference proteome</keyword>
<gene>
    <name evidence="7" type="ORF">E9677_02355</name>
</gene>
<name>A0ABY2R1Z3_9HYPH</name>
<dbReference type="PROSITE" id="PS50983">
    <property type="entry name" value="FE_B12_PBP"/>
    <property type="match status" value="1"/>
</dbReference>
<protein>
    <submittedName>
        <fullName evidence="7">ABC transporter substrate-binding protein</fullName>
    </submittedName>
</protein>
<dbReference type="PANTHER" id="PTHR30532">
    <property type="entry name" value="IRON III DICITRATE-BINDING PERIPLASMIC PROTEIN"/>
    <property type="match status" value="1"/>
</dbReference>
<evidence type="ECO:0000256" key="5">
    <source>
        <dbReference type="ARBA" id="ARBA00022729"/>
    </source>
</evidence>
<organism evidence="7 8">
    <name type="scientific">Rhizobium rhizophilum</name>
    <dbReference type="NCBI Taxonomy" id="1850373"/>
    <lineage>
        <taxon>Bacteria</taxon>
        <taxon>Pseudomonadati</taxon>
        <taxon>Pseudomonadota</taxon>
        <taxon>Alphaproteobacteria</taxon>
        <taxon>Hyphomicrobiales</taxon>
        <taxon>Rhizobiaceae</taxon>
        <taxon>Rhizobium/Agrobacterium group</taxon>
        <taxon>Rhizobium</taxon>
    </lineage>
</organism>
<comment type="similarity">
    <text evidence="2">Belongs to the bacterial solute-binding protein 8 family.</text>
</comment>
<keyword evidence="5" id="KW-0732">Signal</keyword>
<keyword evidence="4" id="KW-0408">Iron</keyword>
<dbReference type="SUPFAM" id="SSF53807">
    <property type="entry name" value="Helical backbone' metal receptor"/>
    <property type="match status" value="1"/>
</dbReference>
<keyword evidence="4" id="KW-0406">Ion transport</keyword>